<dbReference type="OrthoDB" id="6513413at2759"/>
<evidence type="ECO:0000313" key="3">
    <source>
        <dbReference type="Proteomes" id="UP000499080"/>
    </source>
</evidence>
<protein>
    <submittedName>
        <fullName evidence="2">Uncharacterized protein</fullName>
    </submittedName>
</protein>
<keyword evidence="3" id="KW-1185">Reference proteome</keyword>
<reference evidence="2 3" key="1">
    <citation type="journal article" date="2019" name="Sci. Rep.">
        <title>Orb-weaving spider Araneus ventricosus genome elucidates the spidroin gene catalogue.</title>
        <authorList>
            <person name="Kono N."/>
            <person name="Nakamura H."/>
            <person name="Ohtoshi R."/>
            <person name="Moran D.A.P."/>
            <person name="Shinohara A."/>
            <person name="Yoshida Y."/>
            <person name="Fujiwara M."/>
            <person name="Mori M."/>
            <person name="Tomita M."/>
            <person name="Arakawa K."/>
        </authorList>
    </citation>
    <scope>NUCLEOTIDE SEQUENCE [LARGE SCALE GENOMIC DNA]</scope>
</reference>
<proteinExistence type="predicted"/>
<organism evidence="2 3">
    <name type="scientific">Araneus ventricosus</name>
    <name type="common">Orbweaver spider</name>
    <name type="synonym">Epeira ventricosa</name>
    <dbReference type="NCBI Taxonomy" id="182803"/>
    <lineage>
        <taxon>Eukaryota</taxon>
        <taxon>Metazoa</taxon>
        <taxon>Ecdysozoa</taxon>
        <taxon>Arthropoda</taxon>
        <taxon>Chelicerata</taxon>
        <taxon>Arachnida</taxon>
        <taxon>Araneae</taxon>
        <taxon>Araneomorphae</taxon>
        <taxon>Entelegynae</taxon>
        <taxon>Araneoidea</taxon>
        <taxon>Araneidae</taxon>
        <taxon>Araneus</taxon>
    </lineage>
</organism>
<evidence type="ECO:0000256" key="1">
    <source>
        <dbReference type="SAM" id="MobiDB-lite"/>
    </source>
</evidence>
<name>A0A4Y2W0V0_ARAVE</name>
<feature type="region of interest" description="Disordered" evidence="1">
    <location>
        <begin position="81"/>
        <end position="104"/>
    </location>
</feature>
<evidence type="ECO:0000313" key="2">
    <source>
        <dbReference type="EMBL" id="GBO29647.1"/>
    </source>
</evidence>
<comment type="caution">
    <text evidence="2">The sequence shown here is derived from an EMBL/GenBank/DDBJ whole genome shotgun (WGS) entry which is preliminary data.</text>
</comment>
<sequence length="118" mass="12913">MAKKCSFNSMWIKDFSWVQEVPNDRYSAYCSLCNKKLNLSNMGRRAITSHQGTIGHKGKEGSASKSSKLFFPSQHAANPNTSIVPESGGIQDNHIPPSSPAVVPSSGIKKYLLKENIC</sequence>
<gene>
    <name evidence="2" type="ORF">AVEN_212603_1</name>
</gene>
<dbReference type="Proteomes" id="UP000499080">
    <property type="component" value="Unassembled WGS sequence"/>
</dbReference>
<dbReference type="AlphaFoldDB" id="A0A4Y2W0V0"/>
<accession>A0A4Y2W0V0</accession>
<dbReference type="EMBL" id="BGPR01052808">
    <property type="protein sequence ID" value="GBO29647.1"/>
    <property type="molecule type" value="Genomic_DNA"/>
</dbReference>